<accession>A0A5D3DTT5</accession>
<reference evidence="1 2" key="1">
    <citation type="submission" date="2019-08" db="EMBL/GenBank/DDBJ databases">
        <title>Draft genome sequences of two oriental melons (Cucumis melo L. var makuwa).</title>
        <authorList>
            <person name="Kwon S.-Y."/>
        </authorList>
    </citation>
    <scope>NUCLEOTIDE SEQUENCE [LARGE SCALE GENOMIC DNA]</scope>
    <source>
        <strain evidence="2">cv. Chang Bougi</strain>
        <tissue evidence="1">Leaf</tissue>
    </source>
</reference>
<gene>
    <name evidence="1" type="ORF">E5676_scaffold313G003610</name>
</gene>
<dbReference type="PANTHER" id="PTHR11439">
    <property type="entry name" value="GAG-POL-RELATED RETROTRANSPOSON"/>
    <property type="match status" value="1"/>
</dbReference>
<sequence>MGDEFEIKDLGNLKYLLEMEVARSKEGISVSQRKYTLDFLTKTSMLEYRPSDTLIQFNCKLRNSGDKLLVDKEKYQCLVGKLIYLSHNRSDISYALNFLSQFMQAHCKKHMEKIYLWLLYFVWNNLVTWRAKKQGIMLKAVSKPSTKL</sequence>
<protein>
    <submittedName>
        <fullName evidence="1">Putative mitochondrial protein</fullName>
    </submittedName>
</protein>
<dbReference type="Proteomes" id="UP000321947">
    <property type="component" value="Unassembled WGS sequence"/>
</dbReference>
<dbReference type="EMBL" id="SSTD01003373">
    <property type="protein sequence ID" value="TYK26700.1"/>
    <property type="molecule type" value="Genomic_DNA"/>
</dbReference>
<dbReference type="PANTHER" id="PTHR11439:SF467">
    <property type="entry name" value="INTEGRASE CATALYTIC DOMAIN-CONTAINING PROTEIN"/>
    <property type="match status" value="1"/>
</dbReference>
<evidence type="ECO:0000313" key="1">
    <source>
        <dbReference type="EMBL" id="TYK26700.1"/>
    </source>
</evidence>
<proteinExistence type="predicted"/>
<evidence type="ECO:0000313" key="2">
    <source>
        <dbReference type="Proteomes" id="UP000321947"/>
    </source>
</evidence>
<dbReference type="AlphaFoldDB" id="A0A5D3DTT5"/>
<name>A0A5D3DTT5_CUCMM</name>
<comment type="caution">
    <text evidence="1">The sequence shown here is derived from an EMBL/GenBank/DDBJ whole genome shotgun (WGS) entry which is preliminary data.</text>
</comment>
<organism evidence="1 2">
    <name type="scientific">Cucumis melo var. makuwa</name>
    <name type="common">Oriental melon</name>
    <dbReference type="NCBI Taxonomy" id="1194695"/>
    <lineage>
        <taxon>Eukaryota</taxon>
        <taxon>Viridiplantae</taxon>
        <taxon>Streptophyta</taxon>
        <taxon>Embryophyta</taxon>
        <taxon>Tracheophyta</taxon>
        <taxon>Spermatophyta</taxon>
        <taxon>Magnoliopsida</taxon>
        <taxon>eudicotyledons</taxon>
        <taxon>Gunneridae</taxon>
        <taxon>Pentapetalae</taxon>
        <taxon>rosids</taxon>
        <taxon>fabids</taxon>
        <taxon>Cucurbitales</taxon>
        <taxon>Cucurbitaceae</taxon>
        <taxon>Benincaseae</taxon>
        <taxon>Cucumis</taxon>
    </lineage>
</organism>